<protein>
    <submittedName>
        <fullName evidence="1">Uncharacterized protein</fullName>
    </submittedName>
</protein>
<keyword evidence="2" id="KW-1185">Reference proteome</keyword>
<proteinExistence type="predicted"/>
<comment type="caution">
    <text evidence="1">The sequence shown here is derived from an EMBL/GenBank/DDBJ whole genome shotgun (WGS) entry which is preliminary data.</text>
</comment>
<dbReference type="EMBL" id="JAWDJW010006382">
    <property type="protein sequence ID" value="KAK3064985.1"/>
    <property type="molecule type" value="Genomic_DNA"/>
</dbReference>
<name>A0ACC3DC15_9PEZI</name>
<organism evidence="1 2">
    <name type="scientific">Coniosporium uncinatum</name>
    <dbReference type="NCBI Taxonomy" id="93489"/>
    <lineage>
        <taxon>Eukaryota</taxon>
        <taxon>Fungi</taxon>
        <taxon>Dikarya</taxon>
        <taxon>Ascomycota</taxon>
        <taxon>Pezizomycotina</taxon>
        <taxon>Dothideomycetes</taxon>
        <taxon>Dothideomycetes incertae sedis</taxon>
        <taxon>Coniosporium</taxon>
    </lineage>
</organism>
<evidence type="ECO:0000313" key="2">
    <source>
        <dbReference type="Proteomes" id="UP001186974"/>
    </source>
</evidence>
<sequence>MPRTVTKDRSIFFIPGQGGITFEPKSPFVTITFPVGFPERKGLHWHETHTEYLEVVQGIALITLGEVTETFSSADGIIVIPRFTHHEYRRADTVEAGRDGKDVGLLVREWTDPADGQKQLYFRNVMGLIEDRAGETLLSNVWTLWQLFVVFSGNDNFPLLLPVPAILGPLKPIVERNFTYTLLRILALLGSLVGLRSQCCEVEVGA</sequence>
<dbReference type="Proteomes" id="UP001186974">
    <property type="component" value="Unassembled WGS sequence"/>
</dbReference>
<gene>
    <name evidence="1" type="ORF">LTS18_014871</name>
</gene>
<reference evidence="1" key="1">
    <citation type="submission" date="2024-09" db="EMBL/GenBank/DDBJ databases">
        <title>Black Yeasts Isolated from many extreme environments.</title>
        <authorList>
            <person name="Coleine C."/>
            <person name="Stajich J.E."/>
            <person name="Selbmann L."/>
        </authorList>
    </citation>
    <scope>NUCLEOTIDE SEQUENCE</scope>
    <source>
        <strain evidence="1">CCFEE 5737</strain>
    </source>
</reference>
<accession>A0ACC3DC15</accession>
<evidence type="ECO:0000313" key="1">
    <source>
        <dbReference type="EMBL" id="KAK3064985.1"/>
    </source>
</evidence>